<evidence type="ECO:0000256" key="9">
    <source>
        <dbReference type="ARBA" id="ARBA00022840"/>
    </source>
</evidence>
<feature type="domain" description="PAC" evidence="18">
    <location>
        <begin position="616"/>
        <end position="668"/>
    </location>
</feature>
<dbReference type="Pfam" id="PF02518">
    <property type="entry name" value="HATPase_c"/>
    <property type="match status" value="1"/>
</dbReference>
<dbReference type="Gene3D" id="3.40.50.2300">
    <property type="match status" value="2"/>
</dbReference>
<evidence type="ECO:0000256" key="13">
    <source>
        <dbReference type="ARBA" id="ARBA00074306"/>
    </source>
</evidence>
<dbReference type="InterPro" id="IPR036097">
    <property type="entry name" value="HisK_dim/P_sf"/>
</dbReference>
<accession>A0A1J1LSR3</accession>
<feature type="domain" description="Response regulatory" evidence="16">
    <location>
        <begin position="968"/>
        <end position="1081"/>
    </location>
</feature>
<dbReference type="GO" id="GO:0005524">
    <property type="term" value="F:ATP binding"/>
    <property type="evidence" value="ECO:0007669"/>
    <property type="project" value="UniProtKB-KW"/>
</dbReference>
<dbReference type="Pfam" id="PF00989">
    <property type="entry name" value="PAS"/>
    <property type="match status" value="2"/>
</dbReference>
<dbReference type="SMART" id="SM00388">
    <property type="entry name" value="HisKA"/>
    <property type="match status" value="1"/>
</dbReference>
<dbReference type="InterPro" id="IPR005467">
    <property type="entry name" value="His_kinase_dom"/>
</dbReference>
<sequence>MHYALQRQLRRLGLDPQTPPVDIATWEEFLERVSRSYKEADQERYLMERSLTLSSRELLELYNQQSQESEARLQAERDRLRSVISSLGAGLCILDPQGCLLSMNPEAERLLGWSEAELVGNSILDRIGARSRLSLNTFQRLAAASATGLASLLEPIASSDDQFICADGNILPVSYVLTPILEQNTFVGAALVFLDITERKQAQLEAERSISLLQATFDSTDAGILAVDRTGKVLNFNQKFVEMWQVPPGLLKPPHDQSVLAFVLRQLKDPPRFLKTVMQLSSEPHTPTYDVVEFKDGRIFELYSHPSQMGEKLVGRVWSFRDITQRKRVEKALQYRVEFEQLITNLSTHFISLTTDEIENGIQQALQRISTFIGVEQSYLYLFSEQEIQMNSIYQWLAIKTPHQRSQQLSKLTDLIKKISGSKLYGADIPWLERQLNRYENIYLAVQDLPPEALKDLKYLQQFHPVSDVSSYSETDTLPQIQSIILVPLVCRRSIVGFLRFDSIHSSYTWSSDSIALLKMVGEMFSNAIERKQTEEFLRQTEAKYRSIFENAAEGICQTTLEGRYISANPALARILGYNSPEDLLETITDINHQLYVNPNRRAEFIAEIQANHSVSGFESQVYRQDGTMIWISENARAVRDQTGQLLCFEGTIEDITESKRAAEALKQAKEEAVAANRAKSTFLANMSHELRTPLNAIIGYSEILAEEAGDSGYGDIVPDLDRIRTAGRNLLALINDILDISKIEAGRMDLYLETFQISMLIESIVTTAKPLVDQNKNSLNIYYAPDAPDTMHADLTKVRQVLLNLLSNAAKFTSEGEITLNISRAQSLPFEWVRDNDLSLDPPSDDANYIQFQVRDTGIGITPEQQKQLFQPFTQGDASTTRRYGGTGLGLTISQRFCQMMQGHIAIDSALGKGSTFTIYLPLLVQSQFKGSEYPNLEATVEDIDALGETDIILDDPSEHVNEPSITVLVIDDDPNTRDLIERSLIREGLEVETAATGEEGLARAQQQRPDAIILDIILPKMDGWTVLSTLKADPDLADIPVIVLSFISNKNRGFALGASDYLTKPFDGKRLSALLSKYHPDRKRDMLPVADHILVVEDDLATRQLLRGLLQRQGWIVQEAGNGQEALQLIQQSAPKLILLDLVLPEKSGFELIHDLHRTDQWANIPIIVLTAAELTPTEWVLLRGYVEQILQKGSYSCEDLLREIHILLNASLKQSPLSSKS</sequence>
<dbReference type="SMART" id="SM00065">
    <property type="entry name" value="GAF"/>
    <property type="match status" value="1"/>
</dbReference>
<dbReference type="FunFam" id="1.10.287.130:FF:000038">
    <property type="entry name" value="Sensory transduction histidine kinase"/>
    <property type="match status" value="1"/>
</dbReference>
<keyword evidence="20" id="KW-1185">Reference proteome</keyword>
<dbReference type="Pfam" id="PF12860">
    <property type="entry name" value="PAS_7"/>
    <property type="match status" value="1"/>
</dbReference>
<dbReference type="InterPro" id="IPR029016">
    <property type="entry name" value="GAF-like_dom_sf"/>
</dbReference>
<dbReference type="GO" id="GO:0000155">
    <property type="term" value="F:phosphorelay sensor kinase activity"/>
    <property type="evidence" value="ECO:0007669"/>
    <property type="project" value="InterPro"/>
</dbReference>
<dbReference type="PANTHER" id="PTHR43047">
    <property type="entry name" value="TWO-COMPONENT HISTIDINE PROTEIN KINASE"/>
    <property type="match status" value="1"/>
</dbReference>
<keyword evidence="7" id="KW-0547">Nucleotide-binding</keyword>
<evidence type="ECO:0000259" key="15">
    <source>
        <dbReference type="PROSITE" id="PS50109"/>
    </source>
</evidence>
<dbReference type="CDD" id="cd17574">
    <property type="entry name" value="REC_OmpR"/>
    <property type="match status" value="1"/>
</dbReference>
<dbReference type="InterPro" id="IPR001789">
    <property type="entry name" value="Sig_transdc_resp-reg_receiver"/>
</dbReference>
<dbReference type="PROSITE" id="PS50110">
    <property type="entry name" value="RESPONSE_REGULATORY"/>
    <property type="match status" value="2"/>
</dbReference>
<dbReference type="Gene3D" id="3.30.565.10">
    <property type="entry name" value="Histidine kinase-like ATPase, C-terminal domain"/>
    <property type="match status" value="1"/>
</dbReference>
<dbReference type="InterPro" id="IPR013767">
    <property type="entry name" value="PAS_fold"/>
</dbReference>
<evidence type="ECO:0000256" key="4">
    <source>
        <dbReference type="ARBA" id="ARBA00012438"/>
    </source>
</evidence>
<dbReference type="SUPFAM" id="SSF47384">
    <property type="entry name" value="Homodimeric domain of signal transducing histidine kinase"/>
    <property type="match status" value="1"/>
</dbReference>
<dbReference type="CDD" id="cd16922">
    <property type="entry name" value="HATPase_EvgS-ArcB-TorS-like"/>
    <property type="match status" value="1"/>
</dbReference>
<dbReference type="InterPro" id="IPR035965">
    <property type="entry name" value="PAS-like_dom_sf"/>
</dbReference>
<dbReference type="SUPFAM" id="SSF55785">
    <property type="entry name" value="PYP-like sensor domain (PAS domain)"/>
    <property type="match status" value="3"/>
</dbReference>
<dbReference type="Gene3D" id="1.10.287.130">
    <property type="match status" value="1"/>
</dbReference>
<comment type="similarity">
    <text evidence="3">In the N-terminal section; belongs to the phytochrome family.</text>
</comment>
<proteinExistence type="inferred from homology"/>
<dbReference type="SUPFAM" id="SSF55874">
    <property type="entry name" value="ATPase domain of HSP90 chaperone/DNA topoisomerase II/histidine kinase"/>
    <property type="match status" value="1"/>
</dbReference>
<dbReference type="GO" id="GO:0005886">
    <property type="term" value="C:plasma membrane"/>
    <property type="evidence" value="ECO:0007669"/>
    <property type="project" value="TreeGrafter"/>
</dbReference>
<dbReference type="SUPFAM" id="SSF52172">
    <property type="entry name" value="CheY-like"/>
    <property type="match status" value="2"/>
</dbReference>
<evidence type="ECO:0000256" key="1">
    <source>
        <dbReference type="ARBA" id="ARBA00000085"/>
    </source>
</evidence>
<evidence type="ECO:0000259" key="18">
    <source>
        <dbReference type="PROSITE" id="PS50113"/>
    </source>
</evidence>
<dbReference type="PROSITE" id="PS50109">
    <property type="entry name" value="HIS_KIN"/>
    <property type="match status" value="1"/>
</dbReference>
<feature type="domain" description="Response regulatory" evidence="16">
    <location>
        <begin position="1094"/>
        <end position="1210"/>
    </location>
</feature>
<dbReference type="FunFam" id="3.30.565.10:FF:000010">
    <property type="entry name" value="Sensor histidine kinase RcsC"/>
    <property type="match status" value="1"/>
</dbReference>
<dbReference type="OrthoDB" id="510512at2"/>
<keyword evidence="6" id="KW-0808">Transferase</keyword>
<keyword evidence="10" id="KW-0902">Two-component regulatory system</keyword>
<dbReference type="GO" id="GO:0009927">
    <property type="term" value="F:histidine phosphotransfer kinase activity"/>
    <property type="evidence" value="ECO:0007669"/>
    <property type="project" value="TreeGrafter"/>
</dbReference>
<keyword evidence="11" id="KW-0472">Membrane</keyword>
<feature type="domain" description="PAS" evidence="17">
    <location>
        <begin position="76"/>
        <end position="124"/>
    </location>
</feature>
<dbReference type="SMART" id="SM00387">
    <property type="entry name" value="HATPase_c"/>
    <property type="match status" value="1"/>
</dbReference>
<dbReference type="Gene3D" id="3.30.450.20">
    <property type="entry name" value="PAS domain"/>
    <property type="match status" value="3"/>
</dbReference>
<dbReference type="SMART" id="SM00086">
    <property type="entry name" value="PAC"/>
    <property type="match status" value="2"/>
</dbReference>
<dbReference type="InterPro" id="IPR001610">
    <property type="entry name" value="PAC"/>
</dbReference>
<dbReference type="PANTHER" id="PTHR43047:SF72">
    <property type="entry name" value="OSMOSENSING HISTIDINE PROTEIN KINASE SLN1"/>
    <property type="match status" value="1"/>
</dbReference>
<keyword evidence="5 14" id="KW-0597">Phosphoprotein</keyword>
<evidence type="ECO:0000256" key="6">
    <source>
        <dbReference type="ARBA" id="ARBA00022679"/>
    </source>
</evidence>
<dbReference type="SMART" id="SM00448">
    <property type="entry name" value="REC"/>
    <property type="match status" value="2"/>
</dbReference>
<dbReference type="STRING" id="671072.PL9214650685"/>
<dbReference type="EMBL" id="CZDF01000172">
    <property type="protein sequence ID" value="CUR35246.1"/>
    <property type="molecule type" value="Genomic_DNA"/>
</dbReference>
<feature type="domain" description="Histidine kinase" evidence="15">
    <location>
        <begin position="686"/>
        <end position="926"/>
    </location>
</feature>
<dbReference type="EC" id="2.7.13.3" evidence="4"/>
<dbReference type="InterPro" id="IPR003018">
    <property type="entry name" value="GAF"/>
</dbReference>
<dbReference type="Pfam" id="PF00512">
    <property type="entry name" value="HisKA"/>
    <property type="match status" value="1"/>
</dbReference>
<evidence type="ECO:0000259" key="16">
    <source>
        <dbReference type="PROSITE" id="PS50110"/>
    </source>
</evidence>
<organism evidence="19 20">
    <name type="scientific">Planktothrix tepida PCC 9214</name>
    <dbReference type="NCBI Taxonomy" id="671072"/>
    <lineage>
        <taxon>Bacteria</taxon>
        <taxon>Bacillati</taxon>
        <taxon>Cyanobacteriota</taxon>
        <taxon>Cyanophyceae</taxon>
        <taxon>Oscillatoriophycideae</taxon>
        <taxon>Oscillatoriales</taxon>
        <taxon>Microcoleaceae</taxon>
        <taxon>Planktothrix</taxon>
    </lineage>
</organism>
<dbReference type="InterPro" id="IPR003661">
    <property type="entry name" value="HisK_dim/P_dom"/>
</dbReference>
<evidence type="ECO:0000256" key="3">
    <source>
        <dbReference type="ARBA" id="ARBA00006402"/>
    </source>
</evidence>
<comment type="subcellular location">
    <subcellularLocation>
        <location evidence="2">Membrane</location>
    </subcellularLocation>
</comment>
<evidence type="ECO:0000256" key="10">
    <source>
        <dbReference type="ARBA" id="ARBA00023012"/>
    </source>
</evidence>
<evidence type="ECO:0000256" key="12">
    <source>
        <dbReference type="ARBA" id="ARBA00023306"/>
    </source>
</evidence>
<feature type="domain" description="PAC" evidence="18">
    <location>
        <begin position="157"/>
        <end position="208"/>
    </location>
</feature>
<dbReference type="InterPro" id="IPR036890">
    <property type="entry name" value="HATPase_C_sf"/>
</dbReference>
<keyword evidence="9" id="KW-0067">ATP-binding</keyword>
<dbReference type="SMART" id="SM00091">
    <property type="entry name" value="PAS"/>
    <property type="match status" value="3"/>
</dbReference>
<comment type="catalytic activity">
    <reaction evidence="1">
        <text>ATP + protein L-histidine = ADP + protein N-phospho-L-histidine.</text>
        <dbReference type="EC" id="2.7.13.3"/>
    </reaction>
</comment>
<feature type="modified residue" description="4-aspartylphosphate" evidence="14">
    <location>
        <position position="1143"/>
    </location>
</feature>
<dbReference type="Proteomes" id="UP000184315">
    <property type="component" value="Unassembled WGS sequence"/>
</dbReference>
<evidence type="ECO:0000256" key="8">
    <source>
        <dbReference type="ARBA" id="ARBA00022777"/>
    </source>
</evidence>
<evidence type="ECO:0000313" key="19">
    <source>
        <dbReference type="EMBL" id="CUR35246.1"/>
    </source>
</evidence>
<dbReference type="PROSITE" id="PS50112">
    <property type="entry name" value="PAS"/>
    <property type="match status" value="2"/>
</dbReference>
<name>A0A1J1LSR3_9CYAN</name>
<dbReference type="GO" id="GO:0006355">
    <property type="term" value="P:regulation of DNA-templated transcription"/>
    <property type="evidence" value="ECO:0007669"/>
    <property type="project" value="InterPro"/>
</dbReference>
<evidence type="ECO:0000256" key="14">
    <source>
        <dbReference type="PROSITE-ProRule" id="PRU00169"/>
    </source>
</evidence>
<dbReference type="PRINTS" id="PR00344">
    <property type="entry name" value="BCTRLSENSOR"/>
</dbReference>
<dbReference type="CDD" id="cd00156">
    <property type="entry name" value="REC"/>
    <property type="match status" value="1"/>
</dbReference>
<feature type="domain" description="PAS" evidence="17">
    <location>
        <begin position="541"/>
        <end position="582"/>
    </location>
</feature>
<evidence type="ECO:0000256" key="2">
    <source>
        <dbReference type="ARBA" id="ARBA00004370"/>
    </source>
</evidence>
<dbReference type="NCBIfam" id="TIGR00229">
    <property type="entry name" value="sensory_box"/>
    <property type="match status" value="2"/>
</dbReference>
<feature type="modified residue" description="4-aspartylphosphate" evidence="14">
    <location>
        <position position="1017"/>
    </location>
</feature>
<dbReference type="InterPro" id="IPR003594">
    <property type="entry name" value="HATPase_dom"/>
</dbReference>
<dbReference type="InterPro" id="IPR000014">
    <property type="entry name" value="PAS"/>
</dbReference>
<evidence type="ECO:0000256" key="5">
    <source>
        <dbReference type="ARBA" id="ARBA00022553"/>
    </source>
</evidence>
<dbReference type="InterPro" id="IPR000700">
    <property type="entry name" value="PAS-assoc_C"/>
</dbReference>
<keyword evidence="12" id="KW-0131">Cell cycle</keyword>
<dbReference type="RefSeq" id="WP_072722194.1">
    <property type="nucleotide sequence ID" value="NZ_LN889813.1"/>
</dbReference>
<dbReference type="Gene3D" id="3.30.450.40">
    <property type="match status" value="1"/>
</dbReference>
<evidence type="ECO:0000313" key="20">
    <source>
        <dbReference type="Proteomes" id="UP000184315"/>
    </source>
</evidence>
<dbReference type="CDD" id="cd00130">
    <property type="entry name" value="PAS"/>
    <property type="match status" value="2"/>
</dbReference>
<dbReference type="AlphaFoldDB" id="A0A1J1LSR3"/>
<dbReference type="PROSITE" id="PS50113">
    <property type="entry name" value="PAC"/>
    <property type="match status" value="2"/>
</dbReference>
<dbReference type="Pfam" id="PF00072">
    <property type="entry name" value="Response_reg"/>
    <property type="match status" value="2"/>
</dbReference>
<dbReference type="InterPro" id="IPR011006">
    <property type="entry name" value="CheY-like_superfamily"/>
</dbReference>
<evidence type="ECO:0000259" key="17">
    <source>
        <dbReference type="PROSITE" id="PS50112"/>
    </source>
</evidence>
<reference evidence="20" key="1">
    <citation type="submission" date="2015-10" db="EMBL/GenBank/DDBJ databases">
        <authorList>
            <person name="Regsiter A."/>
            <person name="william w."/>
        </authorList>
    </citation>
    <scope>NUCLEOTIDE SEQUENCE [LARGE SCALE GENOMIC DNA]</scope>
</reference>
<dbReference type="CDD" id="cd00082">
    <property type="entry name" value="HisKA"/>
    <property type="match status" value="1"/>
</dbReference>
<evidence type="ECO:0000256" key="7">
    <source>
        <dbReference type="ARBA" id="ARBA00022741"/>
    </source>
</evidence>
<keyword evidence="8 19" id="KW-0418">Kinase</keyword>
<dbReference type="InterPro" id="IPR004358">
    <property type="entry name" value="Sig_transdc_His_kin-like_C"/>
</dbReference>
<gene>
    <name evidence="19" type="ORF">PL9214650685</name>
</gene>
<evidence type="ECO:0000256" key="11">
    <source>
        <dbReference type="ARBA" id="ARBA00023136"/>
    </source>
</evidence>
<dbReference type="SUPFAM" id="SSF55781">
    <property type="entry name" value="GAF domain-like"/>
    <property type="match status" value="1"/>
</dbReference>
<protein>
    <recommendedName>
        <fullName evidence="13">Circadian input-output histidine kinase CikA</fullName>
        <ecNumber evidence="4">2.7.13.3</ecNumber>
    </recommendedName>
</protein>